<dbReference type="SUPFAM" id="SSF55785">
    <property type="entry name" value="PYP-like sensor domain (PAS domain)"/>
    <property type="match status" value="1"/>
</dbReference>
<evidence type="ECO:0000256" key="5">
    <source>
        <dbReference type="ARBA" id="ARBA00023136"/>
    </source>
</evidence>
<evidence type="ECO:0000256" key="6">
    <source>
        <dbReference type="SAM" id="Phobius"/>
    </source>
</evidence>
<reference evidence="11 12" key="1">
    <citation type="submission" date="2018-09" db="EMBL/GenBank/DDBJ databases">
        <title>Phylogeny of the Shewanellaceae, and recommendation for two new genera, Pseudoshewanella and Parashewanella.</title>
        <authorList>
            <person name="Wang G."/>
        </authorList>
    </citation>
    <scope>NUCLEOTIDE SEQUENCE [LARGE SCALE GENOMIC DNA]</scope>
    <source>
        <strain evidence="11 12">KCTC 22492</strain>
    </source>
</reference>
<dbReference type="InterPro" id="IPR052155">
    <property type="entry name" value="Biofilm_reg_signaling"/>
</dbReference>
<feature type="transmembrane region" description="Helical" evidence="6">
    <location>
        <begin position="7"/>
        <end position="27"/>
    </location>
</feature>
<dbReference type="CDD" id="cd01948">
    <property type="entry name" value="EAL"/>
    <property type="match status" value="1"/>
</dbReference>
<dbReference type="Gene3D" id="3.20.20.450">
    <property type="entry name" value="EAL domain"/>
    <property type="match status" value="1"/>
</dbReference>
<dbReference type="NCBIfam" id="TIGR00229">
    <property type="entry name" value="sensory_box"/>
    <property type="match status" value="1"/>
</dbReference>
<feature type="transmembrane region" description="Helical" evidence="6">
    <location>
        <begin position="551"/>
        <end position="572"/>
    </location>
</feature>
<dbReference type="Gene3D" id="3.30.450.20">
    <property type="entry name" value="PAS domain"/>
    <property type="match status" value="1"/>
</dbReference>
<dbReference type="SUPFAM" id="SSF141868">
    <property type="entry name" value="EAL domain-like"/>
    <property type="match status" value="1"/>
</dbReference>
<keyword evidence="5 6" id="KW-0472">Membrane</keyword>
<dbReference type="InterPro" id="IPR035965">
    <property type="entry name" value="PAS-like_dom_sf"/>
</dbReference>
<feature type="domain" description="EAL" evidence="9">
    <location>
        <begin position="885"/>
        <end position="1139"/>
    </location>
</feature>
<dbReference type="InterPro" id="IPR029787">
    <property type="entry name" value="Nucleotide_cyclase"/>
</dbReference>
<dbReference type="PROSITE" id="PS50113">
    <property type="entry name" value="PAC"/>
    <property type="match status" value="1"/>
</dbReference>
<dbReference type="Pfam" id="PF03924">
    <property type="entry name" value="CHASE"/>
    <property type="match status" value="2"/>
</dbReference>
<feature type="transmembrane region" description="Helical" evidence="6">
    <location>
        <begin position="314"/>
        <end position="335"/>
    </location>
</feature>
<dbReference type="Gene3D" id="3.30.70.270">
    <property type="match status" value="1"/>
</dbReference>
<dbReference type="Pfam" id="PF00990">
    <property type="entry name" value="GGDEF"/>
    <property type="match status" value="1"/>
</dbReference>
<keyword evidence="12" id="KW-1185">Reference proteome</keyword>
<dbReference type="PANTHER" id="PTHR44757:SF2">
    <property type="entry name" value="BIOFILM ARCHITECTURE MAINTENANCE PROTEIN MBAA"/>
    <property type="match status" value="1"/>
</dbReference>
<organism evidence="11 12">
    <name type="scientific">Parashewanella spongiae</name>
    <dbReference type="NCBI Taxonomy" id="342950"/>
    <lineage>
        <taxon>Bacteria</taxon>
        <taxon>Pseudomonadati</taxon>
        <taxon>Pseudomonadota</taxon>
        <taxon>Gammaproteobacteria</taxon>
        <taxon>Alteromonadales</taxon>
        <taxon>Shewanellaceae</taxon>
        <taxon>Parashewanella</taxon>
    </lineage>
</organism>
<dbReference type="FunFam" id="3.30.70.270:FF:000001">
    <property type="entry name" value="Diguanylate cyclase domain protein"/>
    <property type="match status" value="1"/>
</dbReference>
<dbReference type="EMBL" id="QYYH01000027">
    <property type="protein sequence ID" value="RJY18299.1"/>
    <property type="molecule type" value="Genomic_DNA"/>
</dbReference>
<dbReference type="PROSITE" id="PS50887">
    <property type="entry name" value="GGDEF"/>
    <property type="match status" value="1"/>
</dbReference>
<evidence type="ECO:0000259" key="8">
    <source>
        <dbReference type="PROSITE" id="PS50839"/>
    </source>
</evidence>
<dbReference type="GO" id="GO:0016020">
    <property type="term" value="C:membrane"/>
    <property type="evidence" value="ECO:0007669"/>
    <property type="project" value="UniProtKB-SubCell"/>
</dbReference>
<sequence>MFFNKKVVSIFILCFTVIIWNQITHWYDDYLFDNHHASSEKELNQQVSNLNELISQRFHLVHSLATAIEAELDIDSDFGQPSKQRVHNFMSALYKSNEGIRAFSIAPNCIVSDIFPLDANTNAIGHNLLEPTDQVVFAAVNQAIETRKVTNSAPYQLRQGGLGVVARLPVFHKNELWGVVAVVIDVIPSLKTIGLLHENSRLNIALRGDSGEVFYGDPVLFSRSAMTRKVDLPNGYWEIATEYKKSFGEVKKHSSMFQMFVGAFLLLFLGATYAFYHHFKMSKSSERLLLEFGLTKGKLSSGLIDSIKPAKPTLLLPALATIAIVMACIALIYFVQSHNQQSANNTLNQNISAVINDIENQLDSNKAYLEILAVELAEKRISEEGFVSKVTQYSLDHPSLINVTLSDENFVIKHTAPYEPNKHVIGLTLSLPEPKRASRLAKNTKRTIFTKPFRVIQGDAAFEFYVPIFKNDEFIGTLGAVYSLPKLISHLVPTHIQSKYTVSVQDGLAQPLYSSGVMNRSNRDSVRAPLPSLDNYLWISLSSKQQNFAKGIQSIILILSLFIISIIFSFWLQYRESNRVWRTGKSLIESQAHFHSIVSSAPIAVIISQPQSGIILYANSRAEELLSSGEDLVKRCVTDFYADLKERALFLDLLNQESRVDNFEIKLRNDSGRFLWCSLSSKIVEFAEGEGVITSITNLTQQRNYQDQLYQKANFDDLTGLPNRSMAFERLTTAINKAKQTRDSIVLMLLDLDDFKKVNDSFGHNAGDELLKQISHRIKSVISAPDIVGRLGGDEFVIILSSPESVKNAEKLAKQVINVCSKTILLQHYEVVVGCSIGLARFPSDGIDYESLTKNADAAMYESKLSGRNSYKLYSTTMSLAIEERLTMENELRYALRRDELYIVYQPIISGFSGRVIGAEALLRWDSEKLGEVSPEQFIPLAESIGLINLFGEWVLDQACGQVKQWLKIENGPEYVSVNVSSKQLRSQAIIDDVRLALTLHQLPPSALELELTESTLIEHTKENQQTFDILHNIGVRLAVDDFGIGYSSLSYLRRFSFDTLKIDRSFISDIPHESDATQLVEAIQSMAKSLDMKIVAEGVENRHQLNFLQQNHCYAIQGFFISEPLTELKFMTFCNERLKRNHVFLSDSLDA</sequence>
<dbReference type="Proteomes" id="UP000273022">
    <property type="component" value="Unassembled WGS sequence"/>
</dbReference>
<dbReference type="InterPro" id="IPR000014">
    <property type="entry name" value="PAS"/>
</dbReference>
<proteinExistence type="predicted"/>
<evidence type="ECO:0000256" key="3">
    <source>
        <dbReference type="ARBA" id="ARBA00022692"/>
    </source>
</evidence>
<comment type="cofactor">
    <cofactor evidence="1">
        <name>Mg(2+)</name>
        <dbReference type="ChEBI" id="CHEBI:18420"/>
    </cofactor>
</comment>
<accession>A0A3A6U2R1</accession>
<dbReference type="PANTHER" id="PTHR44757">
    <property type="entry name" value="DIGUANYLATE CYCLASE DGCP"/>
    <property type="match status" value="1"/>
</dbReference>
<dbReference type="PROSITE" id="PS50883">
    <property type="entry name" value="EAL"/>
    <property type="match status" value="1"/>
</dbReference>
<evidence type="ECO:0000313" key="11">
    <source>
        <dbReference type="EMBL" id="RJY18299.1"/>
    </source>
</evidence>
<keyword evidence="3 6" id="KW-0812">Transmembrane</keyword>
<dbReference type="SMART" id="SM00052">
    <property type="entry name" value="EAL"/>
    <property type="match status" value="1"/>
</dbReference>
<evidence type="ECO:0000259" key="7">
    <source>
        <dbReference type="PROSITE" id="PS50113"/>
    </source>
</evidence>
<dbReference type="SMART" id="SM00267">
    <property type="entry name" value="GGDEF"/>
    <property type="match status" value="1"/>
</dbReference>
<evidence type="ECO:0000256" key="1">
    <source>
        <dbReference type="ARBA" id="ARBA00001946"/>
    </source>
</evidence>
<dbReference type="GO" id="GO:0007165">
    <property type="term" value="P:signal transduction"/>
    <property type="evidence" value="ECO:0007669"/>
    <property type="project" value="UniProtKB-ARBA"/>
</dbReference>
<feature type="domain" description="CHASE" evidence="8">
    <location>
        <begin position="110"/>
        <end position="240"/>
    </location>
</feature>
<comment type="subcellular location">
    <subcellularLocation>
        <location evidence="2">Membrane</location>
    </subcellularLocation>
</comment>
<dbReference type="SMART" id="SM01079">
    <property type="entry name" value="CHASE"/>
    <property type="match status" value="2"/>
</dbReference>
<dbReference type="CDD" id="cd01949">
    <property type="entry name" value="GGDEF"/>
    <property type="match status" value="1"/>
</dbReference>
<protein>
    <submittedName>
        <fullName evidence="11">EAL domain-containing protein</fullName>
    </submittedName>
</protein>
<dbReference type="Pfam" id="PF13426">
    <property type="entry name" value="PAS_9"/>
    <property type="match status" value="1"/>
</dbReference>
<gene>
    <name evidence="11" type="ORF">D5R81_06125</name>
</gene>
<dbReference type="Pfam" id="PF00563">
    <property type="entry name" value="EAL"/>
    <property type="match status" value="1"/>
</dbReference>
<feature type="domain" description="GGDEF" evidence="10">
    <location>
        <begin position="743"/>
        <end position="876"/>
    </location>
</feature>
<evidence type="ECO:0000313" key="12">
    <source>
        <dbReference type="Proteomes" id="UP000273022"/>
    </source>
</evidence>
<name>A0A3A6U2R1_9GAMM</name>
<evidence type="ECO:0000256" key="2">
    <source>
        <dbReference type="ARBA" id="ARBA00004370"/>
    </source>
</evidence>
<dbReference type="InterPro" id="IPR043128">
    <property type="entry name" value="Rev_trsase/Diguanyl_cyclase"/>
</dbReference>
<feature type="domain" description="PAC" evidence="7">
    <location>
        <begin position="661"/>
        <end position="711"/>
    </location>
</feature>
<feature type="domain" description="CHASE" evidence="8">
    <location>
        <begin position="407"/>
        <end position="491"/>
    </location>
</feature>
<dbReference type="InterPro" id="IPR042240">
    <property type="entry name" value="CHASE_sf"/>
</dbReference>
<dbReference type="NCBIfam" id="TIGR00254">
    <property type="entry name" value="GGDEF"/>
    <property type="match status" value="1"/>
</dbReference>
<dbReference type="PROSITE" id="PS50839">
    <property type="entry name" value="CHASE"/>
    <property type="match status" value="2"/>
</dbReference>
<dbReference type="Gene3D" id="3.30.450.350">
    <property type="entry name" value="CHASE domain"/>
    <property type="match status" value="2"/>
</dbReference>
<dbReference type="InterPro" id="IPR035919">
    <property type="entry name" value="EAL_sf"/>
</dbReference>
<dbReference type="SUPFAM" id="SSF55073">
    <property type="entry name" value="Nucleotide cyclase"/>
    <property type="match status" value="1"/>
</dbReference>
<dbReference type="AlphaFoldDB" id="A0A3A6U2R1"/>
<dbReference type="InterPro" id="IPR006189">
    <property type="entry name" value="CHASE_dom"/>
</dbReference>
<dbReference type="RefSeq" id="WP_121852773.1">
    <property type="nucleotide sequence ID" value="NZ_CP037952.1"/>
</dbReference>
<evidence type="ECO:0000259" key="9">
    <source>
        <dbReference type="PROSITE" id="PS50883"/>
    </source>
</evidence>
<evidence type="ECO:0000259" key="10">
    <source>
        <dbReference type="PROSITE" id="PS50887"/>
    </source>
</evidence>
<keyword evidence="4 6" id="KW-1133">Transmembrane helix</keyword>
<feature type="transmembrane region" description="Helical" evidence="6">
    <location>
        <begin position="256"/>
        <end position="276"/>
    </location>
</feature>
<comment type="caution">
    <text evidence="11">The sequence shown here is derived from an EMBL/GenBank/DDBJ whole genome shotgun (WGS) entry which is preliminary data.</text>
</comment>
<dbReference type="InterPro" id="IPR000160">
    <property type="entry name" value="GGDEF_dom"/>
</dbReference>
<dbReference type="SMART" id="SM00091">
    <property type="entry name" value="PAS"/>
    <property type="match status" value="1"/>
</dbReference>
<dbReference type="InterPro" id="IPR001633">
    <property type="entry name" value="EAL_dom"/>
</dbReference>
<dbReference type="OrthoDB" id="9816034at2"/>
<dbReference type="GO" id="GO:0003824">
    <property type="term" value="F:catalytic activity"/>
    <property type="evidence" value="ECO:0007669"/>
    <property type="project" value="UniProtKB-ARBA"/>
</dbReference>
<evidence type="ECO:0000256" key="4">
    <source>
        <dbReference type="ARBA" id="ARBA00022989"/>
    </source>
</evidence>
<dbReference type="InterPro" id="IPR000700">
    <property type="entry name" value="PAS-assoc_C"/>
</dbReference>